<organism evidence="2">
    <name type="scientific">marine sediment metagenome</name>
    <dbReference type="NCBI Taxonomy" id="412755"/>
    <lineage>
        <taxon>unclassified sequences</taxon>
        <taxon>metagenomes</taxon>
        <taxon>ecological metagenomes</taxon>
    </lineage>
</organism>
<dbReference type="Gene3D" id="3.40.50.300">
    <property type="entry name" value="P-loop containing nucleotide triphosphate hydrolases"/>
    <property type="match status" value="1"/>
</dbReference>
<evidence type="ECO:0000259" key="1">
    <source>
        <dbReference type="Pfam" id="PF07728"/>
    </source>
</evidence>
<dbReference type="InterPro" id="IPR052934">
    <property type="entry name" value="Methyl-DNA_Rec/Restrict_Enz"/>
</dbReference>
<accession>A0A0F9RKU8</accession>
<reference evidence="2" key="1">
    <citation type="journal article" date="2015" name="Nature">
        <title>Complex archaea that bridge the gap between prokaryotes and eukaryotes.</title>
        <authorList>
            <person name="Spang A."/>
            <person name="Saw J.H."/>
            <person name="Jorgensen S.L."/>
            <person name="Zaremba-Niedzwiedzka K."/>
            <person name="Martijn J."/>
            <person name="Lind A.E."/>
            <person name="van Eijk R."/>
            <person name="Schleper C."/>
            <person name="Guy L."/>
            <person name="Ettema T.J."/>
        </authorList>
    </citation>
    <scope>NUCLEOTIDE SEQUENCE</scope>
</reference>
<evidence type="ECO:0000313" key="2">
    <source>
        <dbReference type="EMBL" id="KKN55379.1"/>
    </source>
</evidence>
<dbReference type="SUPFAM" id="SSF52540">
    <property type="entry name" value="P-loop containing nucleoside triphosphate hydrolases"/>
    <property type="match status" value="1"/>
</dbReference>
<dbReference type="PANTHER" id="PTHR37291">
    <property type="entry name" value="5-METHYLCYTOSINE-SPECIFIC RESTRICTION ENZYME B"/>
    <property type="match status" value="1"/>
</dbReference>
<dbReference type="Pfam" id="PF07728">
    <property type="entry name" value="AAA_5"/>
    <property type="match status" value="1"/>
</dbReference>
<dbReference type="PANTHER" id="PTHR37291:SF1">
    <property type="entry name" value="TYPE IV METHYL-DIRECTED RESTRICTION ENZYME ECOKMCRB SUBUNIT"/>
    <property type="match status" value="1"/>
</dbReference>
<dbReference type="EMBL" id="LAZR01000887">
    <property type="protein sequence ID" value="KKN55379.1"/>
    <property type="molecule type" value="Genomic_DNA"/>
</dbReference>
<sequence length="605" mass="67235">MADPVVPTNSKAALYTVCLFLAQSGDPHTELGYKTQTAAFDAIGAKFGVPKNSVRNVRDMFDRFTDSGRVGWENAELPQRFKTILDHYADAERDELRDISLEIMNLEWEKLGKEEDRDVNDWDNLSDTVRFSEKVASNFLIPKFTIIAESYATTWGFVNGAGRTFKLSNDDLRKALTEILAAWDEWVAAEFNNNSKNPDATLPSFVAKHFSPGAHQVLANDQRRGFLHFISAIAFTATHDIPFDEAASSVPLKKEDYEAALALVSEIQRNSRIVSQRTPNIGTTKISQTPLTGGENVIFYGAPGTGKSNRVDRKIKAAGKMPFRTVFHPDLQNSDFFGCLKPQMDGDKVRYGFSPGPFMKALAEAYLTPAEPVFLVIEELNRAAAAAVFGDLFLLLDRDDNGQGEYDVVFPSTESEEWFAAKTGVAHKTLLLPSNLFIYATMNSADQGVYPIDTAFRRRWRQEYLPLDYRNGPVGDVSYVDSTGTSHSLTWRDFISILNAHLTGSPTLGVAEDRLLGQWFVKPKELDGRGIPEKVLLYLWDDLLRHEGRAHVFDSGTTGNVRTYGDLVIEATAGRRFLSDSFLGKLNAASEIAAEQPGEPDNDAL</sequence>
<proteinExistence type="predicted"/>
<protein>
    <recommendedName>
        <fullName evidence="1">ATPase dynein-related AAA domain-containing protein</fullName>
    </recommendedName>
</protein>
<gene>
    <name evidence="2" type="ORF">LCGC14_0582740</name>
</gene>
<dbReference type="InterPro" id="IPR027417">
    <property type="entry name" value="P-loop_NTPase"/>
</dbReference>
<comment type="caution">
    <text evidence="2">The sequence shown here is derived from an EMBL/GenBank/DDBJ whole genome shotgun (WGS) entry which is preliminary data.</text>
</comment>
<dbReference type="GO" id="GO:0005524">
    <property type="term" value="F:ATP binding"/>
    <property type="evidence" value="ECO:0007669"/>
    <property type="project" value="InterPro"/>
</dbReference>
<dbReference type="GO" id="GO:0016887">
    <property type="term" value="F:ATP hydrolysis activity"/>
    <property type="evidence" value="ECO:0007669"/>
    <property type="project" value="InterPro"/>
</dbReference>
<name>A0A0F9RKU8_9ZZZZ</name>
<dbReference type="InterPro" id="IPR011704">
    <property type="entry name" value="ATPase_dyneun-rel_AAA"/>
</dbReference>
<feature type="domain" description="ATPase dynein-related AAA" evidence="1">
    <location>
        <begin position="296"/>
        <end position="459"/>
    </location>
</feature>
<dbReference type="AlphaFoldDB" id="A0A0F9RKU8"/>